<dbReference type="OrthoDB" id="10319822at2759"/>
<protein>
    <submittedName>
        <fullName evidence="1">Uncharacterized protein</fullName>
    </submittedName>
</protein>
<name>A0A1E3HYS5_9TREE</name>
<dbReference type="EMBL" id="AWGJ01000003">
    <property type="protein sequence ID" value="ODN81513.1"/>
    <property type="molecule type" value="Genomic_DNA"/>
</dbReference>
<proteinExistence type="predicted"/>
<dbReference type="AlphaFoldDB" id="A0A1E3HYS5"/>
<dbReference type="GeneID" id="30153244"/>
<dbReference type="RefSeq" id="XP_018995832.1">
    <property type="nucleotide sequence ID" value="XM_019135429.1"/>
</dbReference>
<keyword evidence="2" id="KW-1185">Reference proteome</keyword>
<evidence type="ECO:0000313" key="1">
    <source>
        <dbReference type="EMBL" id="ODN81513.1"/>
    </source>
</evidence>
<organism evidence="1 2">
    <name type="scientific">Cryptococcus amylolentus CBS 6039</name>
    <dbReference type="NCBI Taxonomy" id="1295533"/>
    <lineage>
        <taxon>Eukaryota</taxon>
        <taxon>Fungi</taxon>
        <taxon>Dikarya</taxon>
        <taxon>Basidiomycota</taxon>
        <taxon>Agaricomycotina</taxon>
        <taxon>Tremellomycetes</taxon>
        <taxon>Tremellales</taxon>
        <taxon>Cryptococcaceae</taxon>
        <taxon>Cryptococcus</taxon>
    </lineage>
</organism>
<accession>A0A1E3HYS5</accession>
<comment type="caution">
    <text evidence="1">The sequence shown here is derived from an EMBL/GenBank/DDBJ whole genome shotgun (WGS) entry which is preliminary data.</text>
</comment>
<reference evidence="1 2" key="1">
    <citation type="submission" date="2016-06" db="EMBL/GenBank/DDBJ databases">
        <title>Evolution of pathogenesis and genome organization in the Tremellales.</title>
        <authorList>
            <person name="Cuomo C."/>
            <person name="Litvintseva A."/>
            <person name="Heitman J."/>
            <person name="Chen Y."/>
            <person name="Sun S."/>
            <person name="Springer D."/>
            <person name="Dromer F."/>
            <person name="Young S."/>
            <person name="Zeng Q."/>
            <person name="Chapman S."/>
            <person name="Gujja S."/>
            <person name="Saif S."/>
            <person name="Birren B."/>
        </authorList>
    </citation>
    <scope>NUCLEOTIDE SEQUENCE [LARGE SCALE GENOMIC DNA]</scope>
    <source>
        <strain evidence="1 2">CBS 6039</strain>
    </source>
</reference>
<evidence type="ECO:0000313" key="2">
    <source>
        <dbReference type="Proteomes" id="UP000094065"/>
    </source>
</evidence>
<sequence length="202" mass="23227">MKLDYECQSLRIDHPSVLVGLLQLRSAWGSLRNWAHPRQGRTFHQEPPLMSGSHHACMFENLRDIEFTSNFCREFLNNSRGWRDEYMSIGKFWGGHPEYSEYFLFANPDLTLVCLQIPESEEFAGVRMPSFVELGPLCTLVDKLISGPILTIHIPDSLVYYPWFSDEDYPSNFIYMLPPRPLGALGEEDDGDMALYEAEIVA</sequence>
<gene>
    <name evidence="1" type="ORF">L202_01935</name>
</gene>
<dbReference type="Proteomes" id="UP000094065">
    <property type="component" value="Unassembled WGS sequence"/>
</dbReference>